<evidence type="ECO:0000259" key="1">
    <source>
        <dbReference type="PROSITE" id="PS50042"/>
    </source>
</evidence>
<gene>
    <name evidence="3" type="ORF">KO353_15040</name>
</gene>
<keyword evidence="4" id="KW-1185">Reference proteome</keyword>
<dbReference type="InterPro" id="IPR050397">
    <property type="entry name" value="Env_Response_Regulators"/>
</dbReference>
<dbReference type="InterPro" id="IPR000595">
    <property type="entry name" value="cNMP-bd_dom"/>
</dbReference>
<dbReference type="PROSITE" id="PS51063">
    <property type="entry name" value="HTH_CRP_2"/>
    <property type="match status" value="1"/>
</dbReference>
<dbReference type="PROSITE" id="PS50042">
    <property type="entry name" value="CNMP_BINDING_3"/>
    <property type="match status" value="1"/>
</dbReference>
<protein>
    <submittedName>
        <fullName evidence="3">Crp/Fnr family transcriptional regulator</fullName>
    </submittedName>
</protein>
<accession>A0A975U4X3</accession>
<dbReference type="GO" id="GO:0003677">
    <property type="term" value="F:DNA binding"/>
    <property type="evidence" value="ECO:0007669"/>
    <property type="project" value="InterPro"/>
</dbReference>
<evidence type="ECO:0000259" key="2">
    <source>
        <dbReference type="PROSITE" id="PS51063"/>
    </source>
</evidence>
<dbReference type="Proteomes" id="UP000694001">
    <property type="component" value="Chromosome"/>
</dbReference>
<evidence type="ECO:0000313" key="4">
    <source>
        <dbReference type="Proteomes" id="UP000694001"/>
    </source>
</evidence>
<dbReference type="Pfam" id="PF13545">
    <property type="entry name" value="HTH_Crp_2"/>
    <property type="match status" value="1"/>
</dbReference>
<proteinExistence type="predicted"/>
<dbReference type="GO" id="GO:0005829">
    <property type="term" value="C:cytosol"/>
    <property type="evidence" value="ECO:0007669"/>
    <property type="project" value="TreeGrafter"/>
</dbReference>
<feature type="domain" description="HTH crp-type" evidence="2">
    <location>
        <begin position="134"/>
        <end position="198"/>
    </location>
</feature>
<dbReference type="PANTHER" id="PTHR24567">
    <property type="entry name" value="CRP FAMILY TRANSCRIPTIONAL REGULATORY PROTEIN"/>
    <property type="match status" value="1"/>
</dbReference>
<evidence type="ECO:0000313" key="3">
    <source>
        <dbReference type="EMBL" id="QXM26370.1"/>
    </source>
</evidence>
<dbReference type="SMART" id="SM00100">
    <property type="entry name" value="cNMP"/>
    <property type="match status" value="1"/>
</dbReference>
<dbReference type="AlphaFoldDB" id="A0A975U4X3"/>
<dbReference type="GO" id="GO:0003700">
    <property type="term" value="F:DNA-binding transcription factor activity"/>
    <property type="evidence" value="ECO:0007669"/>
    <property type="project" value="TreeGrafter"/>
</dbReference>
<dbReference type="KEGG" id="elio:KO353_15040"/>
<dbReference type="SMART" id="SM00419">
    <property type="entry name" value="HTH_CRP"/>
    <property type="match status" value="1"/>
</dbReference>
<organism evidence="3 4">
    <name type="scientific">Elioraea tepida</name>
    <dbReference type="NCBI Taxonomy" id="2843330"/>
    <lineage>
        <taxon>Bacteria</taxon>
        <taxon>Pseudomonadati</taxon>
        <taxon>Pseudomonadota</taxon>
        <taxon>Alphaproteobacteria</taxon>
        <taxon>Acetobacterales</taxon>
        <taxon>Elioraeaceae</taxon>
        <taxon>Elioraea</taxon>
    </lineage>
</organism>
<dbReference type="CDD" id="cd00038">
    <property type="entry name" value="CAP_ED"/>
    <property type="match status" value="1"/>
</dbReference>
<sequence>MLDPPLGERLAAAGRRVAIPVGTVLFRPGEACDRWLLVLSGSVRVTRTDRAGRTLLLYRVGPGETCILTTTGLIEGVAYDAEAVAETAVEALAVPGEAFLRLLAEEPRFRRFAFAASARRIASLMALVEELAFDELGARLARRLLALAGTDGVVSATHERLAEDLATAREVVSRRLKAFKRSGFVRLARGRIAVTDRAGLAAAAAGASAEEGADAS</sequence>
<dbReference type="InterPro" id="IPR012318">
    <property type="entry name" value="HTH_CRP"/>
</dbReference>
<reference evidence="3" key="1">
    <citation type="submission" date="2021-06" db="EMBL/GenBank/DDBJ databases">
        <title>Elioraea tepida, sp. nov., a moderately thermophilic aerobic anoxygenic phototrophic bacterium isolated from an alkaline siliceous hot spring mat community in Yellowstone National Park, WY, USA.</title>
        <authorList>
            <person name="Saini M.K."/>
            <person name="Yoshida S."/>
            <person name="Sebastian A."/>
            <person name="Hirose S."/>
            <person name="Hara E."/>
            <person name="Tamaki H."/>
            <person name="Soulier N.T."/>
            <person name="Albert I."/>
            <person name="Hanada S."/>
            <person name="Bryant D.A."/>
            <person name="Tank M."/>
        </authorList>
    </citation>
    <scope>NUCLEOTIDE SEQUENCE</scope>
    <source>
        <strain evidence="3">MS-P2</strain>
    </source>
</reference>
<dbReference type="Pfam" id="PF00027">
    <property type="entry name" value="cNMP_binding"/>
    <property type="match status" value="1"/>
</dbReference>
<feature type="domain" description="Cyclic nucleotide-binding" evidence="1">
    <location>
        <begin position="1"/>
        <end position="120"/>
    </location>
</feature>
<dbReference type="EMBL" id="CP076448">
    <property type="protein sequence ID" value="QXM26370.1"/>
    <property type="molecule type" value="Genomic_DNA"/>
</dbReference>
<dbReference type="PANTHER" id="PTHR24567:SF74">
    <property type="entry name" value="HTH-TYPE TRANSCRIPTIONAL REGULATOR ARCR"/>
    <property type="match status" value="1"/>
</dbReference>
<name>A0A975U4X3_9PROT</name>